<reference evidence="1" key="2">
    <citation type="journal article" date="2022" name="Microbiol. Resour. Announc.">
        <title>Whole-Genome Sequence of Entomortierella parvispora E1425, a Mucoromycotan Fungus Associated with Burkholderiaceae-Related Endosymbiotic Bacteria.</title>
        <authorList>
            <person name="Herlambang A."/>
            <person name="Guo Y."/>
            <person name="Takashima Y."/>
            <person name="Narisawa K."/>
            <person name="Ohta H."/>
            <person name="Nishizawa T."/>
        </authorList>
    </citation>
    <scope>NUCLEOTIDE SEQUENCE</scope>
    <source>
        <strain evidence="1">E1425</strain>
    </source>
</reference>
<proteinExistence type="predicted"/>
<accession>A0A9P3H536</accession>
<dbReference type="EMBL" id="BQFW01000003">
    <property type="protein sequence ID" value="GJJ70160.1"/>
    <property type="molecule type" value="Genomic_DNA"/>
</dbReference>
<evidence type="ECO:0008006" key="3">
    <source>
        <dbReference type="Google" id="ProtNLM"/>
    </source>
</evidence>
<gene>
    <name evidence="1" type="ORF">EMPS_02509</name>
</gene>
<dbReference type="Proteomes" id="UP000827284">
    <property type="component" value="Unassembled WGS sequence"/>
</dbReference>
<protein>
    <recommendedName>
        <fullName evidence="3">Retrotransposon gag domain-containing protein</fullName>
    </recommendedName>
</protein>
<sequence length="108" mass="12347">MSIAVPAPLPRERVLATPRLHSPGEDPIAWLSHFDLVSQGNNWPPTTQFNTVGLYLGLNALHWFKEKHSTWTTFDDFKKAFRAKFLIHAFTAKARAAAQAFRQEFPDR</sequence>
<comment type="caution">
    <text evidence="1">The sequence shown here is derived from an EMBL/GenBank/DDBJ whole genome shotgun (WGS) entry which is preliminary data.</text>
</comment>
<dbReference type="AlphaFoldDB" id="A0A9P3H536"/>
<keyword evidence="2" id="KW-1185">Reference proteome</keyword>
<dbReference type="OrthoDB" id="10367680at2759"/>
<name>A0A9P3H536_9FUNG</name>
<evidence type="ECO:0000313" key="2">
    <source>
        <dbReference type="Proteomes" id="UP000827284"/>
    </source>
</evidence>
<organism evidence="1 2">
    <name type="scientific">Entomortierella parvispora</name>
    <dbReference type="NCBI Taxonomy" id="205924"/>
    <lineage>
        <taxon>Eukaryota</taxon>
        <taxon>Fungi</taxon>
        <taxon>Fungi incertae sedis</taxon>
        <taxon>Mucoromycota</taxon>
        <taxon>Mortierellomycotina</taxon>
        <taxon>Mortierellomycetes</taxon>
        <taxon>Mortierellales</taxon>
        <taxon>Mortierellaceae</taxon>
        <taxon>Entomortierella</taxon>
    </lineage>
</organism>
<evidence type="ECO:0000313" key="1">
    <source>
        <dbReference type="EMBL" id="GJJ70160.1"/>
    </source>
</evidence>
<reference evidence="1" key="1">
    <citation type="submission" date="2021-11" db="EMBL/GenBank/DDBJ databases">
        <authorList>
            <person name="Herlambang A."/>
            <person name="Guo Y."/>
            <person name="Takashima Y."/>
            <person name="Nishizawa T."/>
        </authorList>
    </citation>
    <scope>NUCLEOTIDE SEQUENCE</scope>
    <source>
        <strain evidence="1">E1425</strain>
    </source>
</reference>